<feature type="transmembrane region" description="Helical" evidence="2">
    <location>
        <begin position="54"/>
        <end position="74"/>
    </location>
</feature>
<feature type="transmembrane region" description="Helical" evidence="2">
    <location>
        <begin position="220"/>
        <end position="241"/>
    </location>
</feature>
<evidence type="ECO:0000256" key="1">
    <source>
        <dbReference type="SAM" id="MobiDB-lite"/>
    </source>
</evidence>
<keyword evidence="5" id="KW-1185">Reference proteome</keyword>
<evidence type="ECO:0000256" key="2">
    <source>
        <dbReference type="SAM" id="Phobius"/>
    </source>
</evidence>
<reference evidence="4" key="1">
    <citation type="journal article" date="2014" name="Int. J. Syst. Evol. Microbiol.">
        <title>Complete genome sequence of Corynebacterium casei LMG S-19264T (=DSM 44701T), isolated from a smear-ripened cheese.</title>
        <authorList>
            <consortium name="US DOE Joint Genome Institute (JGI-PGF)"/>
            <person name="Walter F."/>
            <person name="Albersmeier A."/>
            <person name="Kalinowski J."/>
            <person name="Ruckert C."/>
        </authorList>
    </citation>
    <scope>NUCLEOTIDE SEQUENCE</scope>
    <source>
        <strain evidence="4">JCM 4654</strain>
    </source>
</reference>
<protein>
    <submittedName>
        <fullName evidence="4">Membrane protein</fullName>
    </submittedName>
</protein>
<dbReference type="Pfam" id="PF10756">
    <property type="entry name" value="bPH_6"/>
    <property type="match status" value="1"/>
</dbReference>
<evidence type="ECO:0000313" key="5">
    <source>
        <dbReference type="Proteomes" id="UP000608955"/>
    </source>
</evidence>
<feature type="domain" description="Low molecular weight protein antigen 6 PH" evidence="3">
    <location>
        <begin position="75"/>
        <end position="148"/>
    </location>
</feature>
<feature type="transmembrane region" description="Helical" evidence="2">
    <location>
        <begin position="28"/>
        <end position="48"/>
    </location>
</feature>
<organism evidence="4 5">
    <name type="scientific">Streptomyces naganishii JCM 4654</name>
    <dbReference type="NCBI Taxonomy" id="1306179"/>
    <lineage>
        <taxon>Bacteria</taxon>
        <taxon>Bacillati</taxon>
        <taxon>Actinomycetota</taxon>
        <taxon>Actinomycetes</taxon>
        <taxon>Kitasatosporales</taxon>
        <taxon>Streptomycetaceae</taxon>
        <taxon>Streptomyces</taxon>
    </lineage>
</organism>
<reference evidence="4" key="2">
    <citation type="submission" date="2020-09" db="EMBL/GenBank/DDBJ databases">
        <authorList>
            <person name="Sun Q."/>
            <person name="Ohkuma M."/>
        </authorList>
    </citation>
    <scope>NUCLEOTIDE SEQUENCE</scope>
    <source>
        <strain evidence="4">JCM 4654</strain>
    </source>
</reference>
<name>A0A918Y936_9ACTN</name>
<gene>
    <name evidence="4" type="ORF">GCM10010508_50670</name>
</gene>
<feature type="compositionally biased region" description="Basic and acidic residues" evidence="1">
    <location>
        <begin position="139"/>
        <end position="152"/>
    </location>
</feature>
<feature type="region of interest" description="Disordered" evidence="1">
    <location>
        <begin position="138"/>
        <end position="157"/>
    </location>
</feature>
<dbReference type="RefSeq" id="WP_190180161.1">
    <property type="nucleotide sequence ID" value="NZ_BMVF01000015.1"/>
</dbReference>
<proteinExistence type="predicted"/>
<keyword evidence="2" id="KW-0472">Membrane</keyword>
<comment type="caution">
    <text evidence="4">The sequence shown here is derived from an EMBL/GenBank/DDBJ whole genome shotgun (WGS) entry which is preliminary data.</text>
</comment>
<evidence type="ECO:0000259" key="3">
    <source>
        <dbReference type="Pfam" id="PF10756"/>
    </source>
</evidence>
<feature type="compositionally biased region" description="Pro residues" evidence="1">
    <location>
        <begin position="1"/>
        <end position="17"/>
    </location>
</feature>
<keyword evidence="2" id="KW-0812">Transmembrane</keyword>
<dbReference type="AlphaFoldDB" id="A0A918Y936"/>
<keyword evidence="2" id="KW-1133">Transmembrane helix</keyword>
<evidence type="ECO:0000313" key="4">
    <source>
        <dbReference type="EMBL" id="GHD93510.1"/>
    </source>
</evidence>
<sequence length="242" mass="24955">MTTPEPQSPAPRPPAPESPDRIHRSAGGIAAGVLLLAIVLWLGCDALVTGHGRVPWLALAAMILAVPLVTAFTLRPAVYANEERLRVRNPFRVIVLPWGQVAALRSGYSNEAIGKSGAKYQLWAVPVSMRARKRAARQKARENAVGEREGRPGRFGLGSRGGPFAGTGFGGGGAGTGAGAGGAGGASGRAPADQFMSDLIDLHEARENADSAQGEVSVRWAYEILGPAVAGAVVLAILLAVG</sequence>
<accession>A0A918Y936</accession>
<dbReference type="Proteomes" id="UP000608955">
    <property type="component" value="Unassembled WGS sequence"/>
</dbReference>
<dbReference type="EMBL" id="BMVF01000015">
    <property type="protein sequence ID" value="GHD93510.1"/>
    <property type="molecule type" value="Genomic_DNA"/>
</dbReference>
<dbReference type="InterPro" id="IPR019692">
    <property type="entry name" value="CFP-6_PH"/>
</dbReference>
<feature type="region of interest" description="Disordered" evidence="1">
    <location>
        <begin position="1"/>
        <end position="22"/>
    </location>
</feature>